<evidence type="ECO:0000259" key="2">
    <source>
        <dbReference type="Pfam" id="PF13193"/>
    </source>
</evidence>
<evidence type="ECO:0000259" key="1">
    <source>
        <dbReference type="Pfam" id="PF00501"/>
    </source>
</evidence>
<organism evidence="3 4">
    <name type="scientific">Blastococcus saxobsidens</name>
    <dbReference type="NCBI Taxonomy" id="138336"/>
    <lineage>
        <taxon>Bacteria</taxon>
        <taxon>Bacillati</taxon>
        <taxon>Actinomycetota</taxon>
        <taxon>Actinomycetes</taxon>
        <taxon>Geodermatophilales</taxon>
        <taxon>Geodermatophilaceae</taxon>
        <taxon>Blastococcus</taxon>
    </lineage>
</organism>
<feature type="domain" description="AMP-binding enzyme C-terminal" evidence="2">
    <location>
        <begin position="416"/>
        <end position="494"/>
    </location>
</feature>
<dbReference type="AlphaFoldDB" id="A0A6L9W6F4"/>
<dbReference type="PANTHER" id="PTHR43767">
    <property type="entry name" value="LONG-CHAIN-FATTY-ACID--COA LIGASE"/>
    <property type="match status" value="1"/>
</dbReference>
<dbReference type="PANTHER" id="PTHR43767:SF1">
    <property type="entry name" value="NONRIBOSOMAL PEPTIDE SYNTHASE PES1 (EUROFUNG)-RELATED"/>
    <property type="match status" value="1"/>
</dbReference>
<dbReference type="InterPro" id="IPR020845">
    <property type="entry name" value="AMP-binding_CS"/>
</dbReference>
<dbReference type="InterPro" id="IPR000873">
    <property type="entry name" value="AMP-dep_synth/lig_dom"/>
</dbReference>
<comment type="caution">
    <text evidence="3">The sequence shown here is derived from an EMBL/GenBank/DDBJ whole genome shotgun (WGS) entry which is preliminary data.</text>
</comment>
<keyword evidence="3" id="KW-0436">Ligase</keyword>
<dbReference type="InterPro" id="IPR050237">
    <property type="entry name" value="ATP-dep_AMP-bd_enzyme"/>
</dbReference>
<evidence type="ECO:0000313" key="4">
    <source>
        <dbReference type="Proteomes" id="UP000479241"/>
    </source>
</evidence>
<dbReference type="PROSITE" id="PS00455">
    <property type="entry name" value="AMP_BINDING"/>
    <property type="match status" value="1"/>
</dbReference>
<dbReference type="EMBL" id="JAAGWG010000038">
    <property type="protein sequence ID" value="NEK87676.1"/>
    <property type="molecule type" value="Genomic_DNA"/>
</dbReference>
<dbReference type="SUPFAM" id="SSF56801">
    <property type="entry name" value="Acetyl-CoA synthetase-like"/>
    <property type="match status" value="1"/>
</dbReference>
<name>A0A6L9W6F4_9ACTN</name>
<dbReference type="Gene3D" id="3.30.300.30">
    <property type="match status" value="1"/>
</dbReference>
<dbReference type="Pfam" id="PF00501">
    <property type="entry name" value="AMP-binding"/>
    <property type="match status" value="1"/>
</dbReference>
<feature type="domain" description="AMP-dependent synthetase/ligase" evidence="1">
    <location>
        <begin position="39"/>
        <end position="367"/>
    </location>
</feature>
<dbReference type="Gene3D" id="2.30.38.10">
    <property type="entry name" value="Luciferase, Domain 3"/>
    <property type="match status" value="1"/>
</dbReference>
<dbReference type="Pfam" id="PF13193">
    <property type="entry name" value="AMP-binding_C"/>
    <property type="match status" value="1"/>
</dbReference>
<proteinExistence type="predicted"/>
<evidence type="ECO:0000313" key="3">
    <source>
        <dbReference type="EMBL" id="NEK87676.1"/>
    </source>
</evidence>
<protein>
    <submittedName>
        <fullName evidence="3">Long-chain fatty acid--CoA ligase</fullName>
    </submittedName>
</protein>
<reference evidence="3 4" key="1">
    <citation type="submission" date="2019-12" db="EMBL/GenBank/DDBJ databases">
        <title>the WGS of Blastococcus saxobsidens 67B17.</title>
        <authorList>
            <person name="Jiang Z."/>
        </authorList>
    </citation>
    <scope>NUCLEOTIDE SEQUENCE [LARGE SCALE GENOMIC DNA]</scope>
    <source>
        <strain evidence="3 4">67B17</strain>
    </source>
</reference>
<dbReference type="InterPro" id="IPR025110">
    <property type="entry name" value="AMP-bd_C"/>
</dbReference>
<accession>A0A6L9W6F4</accession>
<dbReference type="GO" id="GO:0016878">
    <property type="term" value="F:acid-thiol ligase activity"/>
    <property type="evidence" value="ECO:0007669"/>
    <property type="project" value="UniProtKB-ARBA"/>
</dbReference>
<sequence>MSTATAAPGNYPFDTSGIEVGADGIRRYTDLPQNLVDVLREQAAQRPEHTAVVELGGGQLTYAELWQRALRVAGGLRDAGVGAGDRVAVQLGNGVDWVLAFWGAQLAGAVVVPLNTRLAPAETQFILDDCGAAHVVRPGEPLPDGEPGELPEPAHTDVAALFYTSGTTGRPKGAMTTHENFLSTIETVIRCRGLSREPGVRHATLISVPLFHVTGCNSQFITQIALGGTSVLMPRFEPGAFLAAIAEHGITLVTSVPTIYELVLRHPDVASTDVASVRTLSYGGAPIAPELVHRLRQAFPRARLGNGFGLSETSALATFLPDEYADTHADAVGFPAPVNDVRLHRPDPVTGVGELLVRGPNVVAGYWGDPARTAETFRNGWLHTGDLATITDGIVRIVDRAKDMINRGGENVYSVEVENALAAHPDVLEVAVVGVPDPVMGEKVGAVVLPRPGTDPDQLVGSLCSFARERLADFKCPQFVRVAQGPLPRNAGGKVLKTALREAEGWVAVPR</sequence>
<gene>
    <name evidence="3" type="ORF">GCU60_18210</name>
</gene>
<dbReference type="RefSeq" id="WP_163207816.1">
    <property type="nucleotide sequence ID" value="NZ_JAAGWG010000038.1"/>
</dbReference>
<dbReference type="InterPro" id="IPR045851">
    <property type="entry name" value="AMP-bd_C_sf"/>
</dbReference>
<dbReference type="Proteomes" id="UP000479241">
    <property type="component" value="Unassembled WGS sequence"/>
</dbReference>
<dbReference type="Gene3D" id="3.40.50.980">
    <property type="match status" value="3"/>
</dbReference>